<feature type="transmembrane region" description="Helical" evidence="7">
    <location>
        <begin position="699"/>
        <end position="723"/>
    </location>
</feature>
<accession>A0ABM0MP18</accession>
<dbReference type="SMART" id="SM00408">
    <property type="entry name" value="IGc2"/>
    <property type="match status" value="5"/>
</dbReference>
<feature type="domain" description="Ig-like" evidence="8">
    <location>
        <begin position="596"/>
        <end position="684"/>
    </location>
</feature>
<feature type="domain" description="Ig-like" evidence="8">
    <location>
        <begin position="383"/>
        <end position="479"/>
    </location>
</feature>
<evidence type="ECO:0000256" key="7">
    <source>
        <dbReference type="SAM" id="Phobius"/>
    </source>
</evidence>
<dbReference type="Pfam" id="PF07686">
    <property type="entry name" value="V-set"/>
    <property type="match status" value="1"/>
</dbReference>
<keyword evidence="5" id="KW-1015">Disulfide bond</keyword>
<dbReference type="PANTHER" id="PTHR45889:SF8">
    <property type="entry name" value="IG-LIKE DOMAIN-CONTAINING PROTEIN"/>
    <property type="match status" value="1"/>
</dbReference>
<evidence type="ECO:0000256" key="6">
    <source>
        <dbReference type="SAM" id="MobiDB-lite"/>
    </source>
</evidence>
<gene>
    <name evidence="10" type="primary">LOC100368344</name>
</gene>
<dbReference type="Gene3D" id="2.60.40.10">
    <property type="entry name" value="Immunoglobulins"/>
    <property type="match status" value="7"/>
</dbReference>
<evidence type="ECO:0000313" key="10">
    <source>
        <dbReference type="RefSeq" id="XP_006821759.1"/>
    </source>
</evidence>
<feature type="domain" description="Ig-like" evidence="8">
    <location>
        <begin position="29"/>
        <end position="122"/>
    </location>
</feature>
<feature type="region of interest" description="Disordered" evidence="6">
    <location>
        <begin position="343"/>
        <end position="383"/>
    </location>
</feature>
<evidence type="ECO:0000259" key="8">
    <source>
        <dbReference type="PROSITE" id="PS50835"/>
    </source>
</evidence>
<dbReference type="SMART" id="SM00409">
    <property type="entry name" value="IG"/>
    <property type="match status" value="6"/>
</dbReference>
<dbReference type="InterPro" id="IPR003599">
    <property type="entry name" value="Ig_sub"/>
</dbReference>
<dbReference type="InterPro" id="IPR013106">
    <property type="entry name" value="Ig_V-set"/>
</dbReference>
<dbReference type="InterPro" id="IPR007110">
    <property type="entry name" value="Ig-like_dom"/>
</dbReference>
<dbReference type="InterPro" id="IPR013783">
    <property type="entry name" value="Ig-like_fold"/>
</dbReference>
<keyword evidence="4 7" id="KW-0472">Membrane</keyword>
<organism evidence="9 10">
    <name type="scientific">Saccoglossus kowalevskii</name>
    <name type="common">Acorn worm</name>
    <dbReference type="NCBI Taxonomy" id="10224"/>
    <lineage>
        <taxon>Eukaryota</taxon>
        <taxon>Metazoa</taxon>
        <taxon>Hemichordata</taxon>
        <taxon>Enteropneusta</taxon>
        <taxon>Harrimaniidae</taxon>
        <taxon>Saccoglossus</taxon>
    </lineage>
</organism>
<keyword evidence="2 7" id="KW-0812">Transmembrane</keyword>
<feature type="domain" description="Ig-like" evidence="8">
    <location>
        <begin position="225"/>
        <end position="339"/>
    </location>
</feature>
<dbReference type="InterPro" id="IPR036179">
    <property type="entry name" value="Ig-like_dom_sf"/>
</dbReference>
<dbReference type="Pfam" id="PF13927">
    <property type="entry name" value="Ig_3"/>
    <property type="match status" value="1"/>
</dbReference>
<dbReference type="SUPFAM" id="SSF48726">
    <property type="entry name" value="Immunoglobulin"/>
    <property type="match status" value="6"/>
</dbReference>
<dbReference type="Proteomes" id="UP000694865">
    <property type="component" value="Unplaced"/>
</dbReference>
<dbReference type="PANTHER" id="PTHR45889">
    <property type="entry name" value="IG-LIKE DOMAIN-CONTAINING PROTEIN"/>
    <property type="match status" value="1"/>
</dbReference>
<evidence type="ECO:0000256" key="3">
    <source>
        <dbReference type="ARBA" id="ARBA00022989"/>
    </source>
</evidence>
<keyword evidence="3 7" id="KW-1133">Transmembrane helix</keyword>
<dbReference type="Pfam" id="PF08205">
    <property type="entry name" value="C2-set_2"/>
    <property type="match status" value="1"/>
</dbReference>
<evidence type="ECO:0000313" key="9">
    <source>
        <dbReference type="Proteomes" id="UP000694865"/>
    </source>
</evidence>
<dbReference type="InterPro" id="IPR013162">
    <property type="entry name" value="CD80_C2-set"/>
</dbReference>
<keyword evidence="9" id="KW-1185">Reference proteome</keyword>
<sequence>MSTGNADYSIVYKSTADGEAYDLRITNVGHDDAKNYQCTITQGGGDNGAISEQVSLTVTGTVIWSKDSEDITSDATVTNGDNRFSITGNQNNGEYNLQIVNADTQDAGTYACRVTASGNSVQIGPSQALLTVKELQSFGVEPVSKGILEDSDVTLFCSVSDKAGQLVWSLNGEDISSDSTITTSTSGYTINSPTPSVDYNLKIESVRPEHAGNYVCSVTSANGHPEITSDTALLTVEKLQDFLTEPSSIEEHEGSDVTLFCSVSNKAGQLVWSLNGEDISSDSTIATSTSGYTINSPIPSVDYNLKIESVRPEHAGNYVCSVTSANGHPEITSSTAVLTVLERPTSRPTDVPTERLTGHASVGPTETPTALSTEQPTEEQTEPPIELPVRVPTCAPSTVNTLILGENLILVCETERDEPAAILRWIQDGGEEQDGITLDTDTEIRVGLVLTITEELQGSVFTCVSTHPTHQNQETCQVGPLAVDILQTEIKLFSKEANRNAKVGEDITMDCTVQNKLGTIHWIRDGQVISSDTTMNNDDTRYFIGGDQSIGEFNLNINSVSKPDAGSYYCLLTSSVEELPVVSSNVMQLNIGDAIPPKDNYPQCAKSSKDLIDGDTVLLTCISKGGDPPAILQWDQDGNNQEGIHIDESALSLQVNISNEINGATFTCTSKHSTFNQSQTCVIGPIQVADASNGDSWNVGFWIVLVFLIIAIIIISFLIVFLVRRKGRKERTSVTI</sequence>
<dbReference type="RefSeq" id="XP_006821759.1">
    <property type="nucleotide sequence ID" value="XM_006821696.1"/>
</dbReference>
<reference evidence="10" key="1">
    <citation type="submission" date="2025-08" db="UniProtKB">
        <authorList>
            <consortium name="RefSeq"/>
        </authorList>
    </citation>
    <scope>IDENTIFICATION</scope>
    <source>
        <tissue evidence="10">Testes</tissue>
    </source>
</reference>
<dbReference type="PROSITE" id="PS50835">
    <property type="entry name" value="IG_LIKE"/>
    <property type="match status" value="6"/>
</dbReference>
<dbReference type="GeneID" id="100368344"/>
<name>A0ABM0MP18_SACKO</name>
<dbReference type="Pfam" id="PF00047">
    <property type="entry name" value="ig"/>
    <property type="match status" value="2"/>
</dbReference>
<proteinExistence type="predicted"/>
<feature type="domain" description="Ig-like" evidence="8">
    <location>
        <begin position="125"/>
        <end position="222"/>
    </location>
</feature>
<evidence type="ECO:0000256" key="5">
    <source>
        <dbReference type="ARBA" id="ARBA00023157"/>
    </source>
</evidence>
<evidence type="ECO:0000256" key="2">
    <source>
        <dbReference type="ARBA" id="ARBA00022692"/>
    </source>
</evidence>
<dbReference type="InterPro" id="IPR013151">
    <property type="entry name" value="Immunoglobulin_dom"/>
</dbReference>
<dbReference type="InterPro" id="IPR003598">
    <property type="entry name" value="Ig_sub2"/>
</dbReference>
<protein>
    <submittedName>
        <fullName evidence="10">Titin-like</fullName>
    </submittedName>
</protein>
<feature type="domain" description="Ig-like" evidence="8">
    <location>
        <begin position="480"/>
        <end position="583"/>
    </location>
</feature>
<evidence type="ECO:0000256" key="1">
    <source>
        <dbReference type="ARBA" id="ARBA00004167"/>
    </source>
</evidence>
<evidence type="ECO:0000256" key="4">
    <source>
        <dbReference type="ARBA" id="ARBA00023136"/>
    </source>
</evidence>
<comment type="subcellular location">
    <subcellularLocation>
        <location evidence="1">Membrane</location>
        <topology evidence="1">Single-pass membrane protein</topology>
    </subcellularLocation>
</comment>
<dbReference type="CDD" id="cd00096">
    <property type="entry name" value="Ig"/>
    <property type="match status" value="1"/>
</dbReference>